<name>G4Q8P1_ACIIR</name>
<dbReference type="HOGENOM" id="CLU_2930566_0_0_9"/>
<dbReference type="STRING" id="568816.Acin_1249"/>
<reference evidence="2 3" key="1">
    <citation type="journal article" date="2011" name="J. Bacteriol.">
        <title>Complete genome sequence of Acidaminococcus intestini RYC-MR95, a Gram-negative bacterium from the phylum Firmicutes.</title>
        <authorList>
            <person name="D'Auria G."/>
            <person name="Galan J.C."/>
            <person name="Rodriguez-Alcayna M."/>
            <person name="Moya A."/>
            <person name="Baquero F."/>
            <person name="Latorre A."/>
        </authorList>
    </citation>
    <scope>NUCLEOTIDE SEQUENCE [LARGE SCALE GENOMIC DNA]</scope>
    <source>
        <strain evidence="2 3">RyC-MR95</strain>
    </source>
</reference>
<dbReference type="InParanoid" id="G4Q8P1"/>
<evidence type="ECO:0000256" key="1">
    <source>
        <dbReference type="SAM" id="Coils"/>
    </source>
</evidence>
<sequence length="60" mass="7081">MVSNLKAALQDMTRRYEEEHRRRIHAEQEANRQRHLYQDMAETARALMAERERPEGTGAA</sequence>
<keyword evidence="3" id="KW-1185">Reference proteome</keyword>
<organism evidence="2 3">
    <name type="scientific">Acidaminococcus intestini (strain RyC-MR95)</name>
    <dbReference type="NCBI Taxonomy" id="568816"/>
    <lineage>
        <taxon>Bacteria</taxon>
        <taxon>Bacillati</taxon>
        <taxon>Bacillota</taxon>
        <taxon>Negativicutes</taxon>
        <taxon>Acidaminococcales</taxon>
        <taxon>Acidaminococcaceae</taxon>
        <taxon>Acidaminococcus</taxon>
    </lineage>
</organism>
<proteinExistence type="predicted"/>
<keyword evidence="1" id="KW-0175">Coiled coil</keyword>
<gene>
    <name evidence="2" type="ordered locus">Acin_1249</name>
</gene>
<feature type="coiled-coil region" evidence="1">
    <location>
        <begin position="2"/>
        <end position="29"/>
    </location>
</feature>
<protein>
    <submittedName>
        <fullName evidence="2">Uncharacterized protein</fullName>
    </submittedName>
</protein>
<dbReference type="KEGG" id="ain:Acin_1249"/>
<dbReference type="EMBL" id="CP003058">
    <property type="protein sequence ID" value="AEQ22474.1"/>
    <property type="molecule type" value="Genomic_DNA"/>
</dbReference>
<accession>G4Q8P1</accession>
<dbReference type="PATRIC" id="fig|568816.4.peg.1206"/>
<dbReference type="Proteomes" id="UP000007093">
    <property type="component" value="Chromosome"/>
</dbReference>
<evidence type="ECO:0000313" key="3">
    <source>
        <dbReference type="Proteomes" id="UP000007093"/>
    </source>
</evidence>
<evidence type="ECO:0000313" key="2">
    <source>
        <dbReference type="EMBL" id="AEQ22474.1"/>
    </source>
</evidence>
<dbReference type="AlphaFoldDB" id="G4Q8P1"/>